<dbReference type="STRING" id="4577.A0A1D6HMA1"/>
<accession>A0A1D6HMA1</accession>
<dbReference type="GO" id="GO:0000786">
    <property type="term" value="C:nucleosome"/>
    <property type="evidence" value="ECO:0007669"/>
    <property type="project" value="UniProtKB-KW"/>
</dbReference>
<dbReference type="GO" id="GO:0003677">
    <property type="term" value="F:DNA binding"/>
    <property type="evidence" value="ECO:0007669"/>
    <property type="project" value="UniProtKB-KW"/>
</dbReference>
<proteinExistence type="inferred from homology"/>
<dbReference type="GO" id="GO:0005634">
    <property type="term" value="C:nucleus"/>
    <property type="evidence" value="ECO:0007669"/>
    <property type="project" value="UniProtKB-SubCell"/>
</dbReference>
<dbReference type="AlphaFoldDB" id="A0A1D6HMA1"/>
<protein>
    <recommendedName>
        <fullName evidence="1">Histone H2A</fullName>
    </recommendedName>
</protein>
<name>A0A1D6HMA1_MAIZE</name>
<dbReference type="PRINTS" id="PR00620">
    <property type="entry name" value="HISTONEH2A"/>
</dbReference>
<keyword evidence="1" id="KW-0539">Nucleus</keyword>
<dbReference type="SMR" id="A0A1D6HMA1"/>
<evidence type="ECO:0000256" key="1">
    <source>
        <dbReference type="RuleBase" id="RU003767"/>
    </source>
</evidence>
<dbReference type="PANTHER" id="PTHR23430">
    <property type="entry name" value="HISTONE H2A"/>
    <property type="match status" value="1"/>
</dbReference>
<evidence type="ECO:0000256" key="2">
    <source>
        <dbReference type="SAM" id="MobiDB-lite"/>
    </source>
</evidence>
<keyword evidence="1" id="KW-0238">DNA-binding</keyword>
<comment type="subunit">
    <text evidence="1">The nucleosome is a histone octamer containing two molecules each of H2A, H2B, H3 and H4 assembled in one H3-H4 heterotetramer and two H2A-H2B heterodimers. The octamer wraps approximately 147 bp of DNA.</text>
</comment>
<keyword evidence="1" id="KW-0158">Chromosome</keyword>
<reference evidence="3" key="1">
    <citation type="submission" date="2015-12" db="EMBL/GenBank/DDBJ databases">
        <title>Update maize B73 reference genome by single molecule sequencing technologies.</title>
        <authorList>
            <consortium name="Maize Genome Sequencing Project"/>
            <person name="Ware D."/>
        </authorList>
    </citation>
    <scope>NUCLEOTIDE SEQUENCE</scope>
    <source>
        <tissue evidence="3">Seedling</tissue>
    </source>
</reference>
<dbReference type="SMART" id="SM00414">
    <property type="entry name" value="H2A"/>
    <property type="match status" value="1"/>
</dbReference>
<dbReference type="GO" id="GO:0030527">
    <property type="term" value="F:structural constituent of chromatin"/>
    <property type="evidence" value="ECO:0007669"/>
    <property type="project" value="InterPro"/>
</dbReference>
<dbReference type="GO" id="GO:0046982">
    <property type="term" value="F:protein heterodimerization activity"/>
    <property type="evidence" value="ECO:0007669"/>
    <property type="project" value="InterPro"/>
</dbReference>
<gene>
    <name evidence="3" type="ORF">ZEAMMB73_Zm00001d018293</name>
</gene>
<feature type="compositionally biased region" description="Basic and acidic residues" evidence="2">
    <location>
        <begin position="7"/>
        <end position="18"/>
    </location>
</feature>
<dbReference type="EMBL" id="CM000781">
    <property type="protein sequence ID" value="AQK75486.1"/>
    <property type="molecule type" value="Genomic_DNA"/>
</dbReference>
<keyword evidence="1" id="KW-0544">Nucleosome core</keyword>
<dbReference type="InterPro" id="IPR009072">
    <property type="entry name" value="Histone-fold"/>
</dbReference>
<dbReference type="Gene3D" id="1.10.20.10">
    <property type="entry name" value="Histone, subunit A"/>
    <property type="match status" value="1"/>
</dbReference>
<dbReference type="InterPro" id="IPR002119">
    <property type="entry name" value="Histone_H2A"/>
</dbReference>
<dbReference type="SUPFAM" id="SSF47113">
    <property type="entry name" value="Histone-fold"/>
    <property type="match status" value="1"/>
</dbReference>
<organism evidence="3">
    <name type="scientific">Zea mays</name>
    <name type="common">Maize</name>
    <dbReference type="NCBI Taxonomy" id="4577"/>
    <lineage>
        <taxon>Eukaryota</taxon>
        <taxon>Viridiplantae</taxon>
        <taxon>Streptophyta</taxon>
        <taxon>Embryophyta</taxon>
        <taxon>Tracheophyta</taxon>
        <taxon>Spermatophyta</taxon>
        <taxon>Magnoliopsida</taxon>
        <taxon>Liliopsida</taxon>
        <taxon>Poales</taxon>
        <taxon>Poaceae</taxon>
        <taxon>PACMAD clade</taxon>
        <taxon>Panicoideae</taxon>
        <taxon>Andropogonodae</taxon>
        <taxon>Andropogoneae</taxon>
        <taxon>Tripsacinae</taxon>
        <taxon>Zea</taxon>
    </lineage>
</organism>
<sequence length="155" mass="17450">MCTVPDARARGDWWDREPLPSPPSRRRGRGDTTAVSGRRGGDRDGGSSADVREIDRGGAWRHHVHALLCLLIGSTDKYLVVEVLQQAGNAARDNKKKQIMSRHIQLAVWNDEELSKLLGTMADRGRRRDANIHRTLQPEKANQKRDIGSIISYEF</sequence>
<comment type="similarity">
    <text evidence="1">Belongs to the histone H2A family.</text>
</comment>
<dbReference type="InParanoid" id="A0A1D6HMA1"/>
<comment type="subcellular location">
    <subcellularLocation>
        <location evidence="1">Nucleus</location>
    </subcellularLocation>
</comment>
<dbReference type="PaxDb" id="4577-AC190643.4_FGP011"/>
<feature type="region of interest" description="Disordered" evidence="2">
    <location>
        <begin position="1"/>
        <end position="50"/>
    </location>
</feature>
<evidence type="ECO:0000313" key="3">
    <source>
        <dbReference type="EMBL" id="AQK75486.1"/>
    </source>
</evidence>
<dbReference type="eggNOG" id="KOG1756">
    <property type="taxonomic scope" value="Eukaryota"/>
</dbReference>
<feature type="compositionally biased region" description="Basic and acidic residues" evidence="2">
    <location>
        <begin position="39"/>
        <end position="50"/>
    </location>
</feature>